<dbReference type="InterPro" id="IPR051837">
    <property type="entry name" value="SortingNexin/PXDomain-PKLike"/>
</dbReference>
<feature type="region of interest" description="Disordered" evidence="3">
    <location>
        <begin position="1080"/>
        <end position="1108"/>
    </location>
</feature>
<feature type="compositionally biased region" description="Low complexity" evidence="3">
    <location>
        <begin position="507"/>
        <end position="520"/>
    </location>
</feature>
<dbReference type="SMART" id="SM00313">
    <property type="entry name" value="PXA"/>
    <property type="match status" value="1"/>
</dbReference>
<feature type="region of interest" description="Disordered" evidence="3">
    <location>
        <begin position="336"/>
        <end position="363"/>
    </location>
</feature>
<evidence type="ECO:0000259" key="6">
    <source>
        <dbReference type="PROSITE" id="PS51207"/>
    </source>
</evidence>
<keyword evidence="8" id="KW-1185">Reference proteome</keyword>
<feature type="compositionally biased region" description="Polar residues" evidence="3">
    <location>
        <begin position="406"/>
        <end position="432"/>
    </location>
</feature>
<evidence type="ECO:0000313" key="7">
    <source>
        <dbReference type="EMBL" id="MQL75157.1"/>
    </source>
</evidence>
<dbReference type="InterPro" id="IPR013937">
    <property type="entry name" value="Sorting_nexin_C"/>
</dbReference>
<evidence type="ECO:0000256" key="1">
    <source>
        <dbReference type="ARBA" id="ARBA00004496"/>
    </source>
</evidence>
<reference evidence="7" key="1">
    <citation type="submission" date="2017-07" db="EMBL/GenBank/DDBJ databases">
        <title>Taro Niue Genome Assembly and Annotation.</title>
        <authorList>
            <person name="Atibalentja N."/>
            <person name="Keating K."/>
            <person name="Fields C.J."/>
        </authorList>
    </citation>
    <scope>NUCLEOTIDE SEQUENCE</scope>
    <source>
        <strain evidence="7">Niue_2</strain>
        <tissue evidence="7">Leaf</tissue>
    </source>
</reference>
<feature type="domain" description="PXA" evidence="6">
    <location>
        <begin position="103"/>
        <end position="287"/>
    </location>
</feature>
<sequence length="1273" mass="142576">MGTGRQTVRDLVEEGKKRVVLLLVCVFGLSYLMSLTSSSVWVNLPAAASLIIFLRYISRDLDVRRRSSSSNRPKLLNKSSRGRSIELPEIPIDKLSWRRKVNSPVVEAAIDQLTRHLVSEWVTDLWYSRITPDKDGPEELVQMINGVLGEVSCRARDINLINMLTRDIIDLFCSHLELYRSSQGKIGKEELSTLSIDDRDAKLKLAMAEENRLHPALVSVEAEHKVLQDLVSGLISLTFKPDDLRCSYFRFTVREILACAVIRPVLNLANPRFINEKVESLVISLSKKTDGFTSSEGLPRIRPSGLSRASMDQLPGSSDHSNAGVELVQFKHDSLNTSSAEKVKQNSNESKNHRADISTDERHTLAGGEWAHMLDVISTRKTRALAPEHFENMWTKGRNYKRNEDSNWTTGQVGQGATLQADDSPNASSIQINGNHATHASASSFQEKLARRFNKGDAGVDSDSSYETDDDDSNNVTGLNSPGTRVNTKKVDVSDESETESWGRVHSGSTASSSLSNVSPSDDYKSLLKPSDNFVMEESFLKLRCEVLGANIVKSGLGTFAVYSISVSDATNNSWSIKRRSNFSIYCIRFRHFEELHRRLKEFSEYHLNLPPKHFLSSGLEVPVVKERCKLLDKYLKNANDIQHQLQFSFYAMFLMLISFLQMLLQLPSVSESIEVWDFLSVDSQTYIFSDSFSIIQTLSVDLDDKSSEKGGKLKRTDENVNDHLRRRKEHLRSINEGSSPSNTDFESDTSVFKKTNAGVHLIHGSRIAENQLQGNLGGQSEVRHRENNSSVNSVKPVKIPIQGDKGKQHPALSLLEAVTDPTIPIEWAPPNLSMPILDLVDAVFQLQDGGWMRRQVFWIAKQVLQLGMGDAFDDWLIEKIQLLRQGSVVAHAIKRVEQVCLKIICLIKCWSIRVDPKVIAARRRLGRLKIDLQDHRVAPVGRHSDVQVNWQCQLGTEGLPRPEISEPFLVRKEVSEKGAVSLVVADTDLPQQPRCIPLTGPSLLPGCSASHPLEDATVHPLLDSPTALPAEAPSQIPPAACCHSATHDLRCLRMAFVEGVILPEILWPDGIFITKHPSRKHATPLPSPKEGCTQKDNRSANLLTDEEQVEASRRAKVVHELIIERCGNDSLWTGELLEKQQKKKKREVSWGERGLPLSWLQMTARRVMKPAGWMMWVSTHARAVLDISCSVLTATTTAFFEKAPAALVGLVGRKEYERCAEDVYFFLQSSLCLRQLAIELLELLLLAAFPELDVVVRKFHQDKERARVVKGK</sequence>
<gene>
    <name evidence="7" type="ORF">Taro_007511</name>
</gene>
<dbReference type="PANTHER" id="PTHR22999">
    <property type="entry name" value="PX SERINE/THREONINE KINASE PXK"/>
    <property type="match status" value="1"/>
</dbReference>
<evidence type="ECO:0000313" key="8">
    <source>
        <dbReference type="Proteomes" id="UP000652761"/>
    </source>
</evidence>
<dbReference type="GO" id="GO:0016020">
    <property type="term" value="C:membrane"/>
    <property type="evidence" value="ECO:0007669"/>
    <property type="project" value="UniProtKB-ARBA"/>
</dbReference>
<dbReference type="AlphaFoldDB" id="A0A843TZ70"/>
<feature type="compositionally biased region" description="Basic and acidic residues" evidence="3">
    <location>
        <begin position="350"/>
        <end position="363"/>
    </location>
</feature>
<dbReference type="PANTHER" id="PTHR22999:SF28">
    <property type="entry name" value="PHOX (PX) DOMAIN-CONTAINING PROTEIN"/>
    <property type="match status" value="1"/>
</dbReference>
<dbReference type="Pfam" id="PF08628">
    <property type="entry name" value="Nexin_C"/>
    <property type="match status" value="1"/>
</dbReference>
<evidence type="ECO:0000259" key="5">
    <source>
        <dbReference type="PROSITE" id="PS50195"/>
    </source>
</evidence>
<dbReference type="InterPro" id="IPR003114">
    <property type="entry name" value="Phox_assoc"/>
</dbReference>
<keyword evidence="2" id="KW-0963">Cytoplasm</keyword>
<feature type="compositionally biased region" description="Basic and acidic residues" evidence="3">
    <location>
        <begin position="705"/>
        <end position="724"/>
    </location>
</feature>
<feature type="region of interest" description="Disordered" evidence="3">
    <location>
        <begin position="705"/>
        <end position="749"/>
    </location>
</feature>
<dbReference type="PROSITE" id="PS51207">
    <property type="entry name" value="PXA"/>
    <property type="match status" value="1"/>
</dbReference>
<keyword evidence="4" id="KW-0472">Membrane</keyword>
<feature type="compositionally biased region" description="Polar residues" evidence="3">
    <location>
        <begin position="736"/>
        <end position="749"/>
    </location>
</feature>
<comment type="caution">
    <text evidence="7">The sequence shown here is derived from an EMBL/GenBank/DDBJ whole genome shotgun (WGS) entry which is preliminary data.</text>
</comment>
<name>A0A843TZ70_COLES</name>
<dbReference type="EMBL" id="NMUH01000238">
    <property type="protein sequence ID" value="MQL75157.1"/>
    <property type="molecule type" value="Genomic_DNA"/>
</dbReference>
<evidence type="ECO:0000256" key="2">
    <source>
        <dbReference type="ARBA" id="ARBA00022490"/>
    </source>
</evidence>
<proteinExistence type="predicted"/>
<dbReference type="OrthoDB" id="120967at2759"/>
<accession>A0A843TZ70</accession>
<keyword evidence="4" id="KW-1133">Transmembrane helix</keyword>
<protein>
    <submittedName>
        <fullName evidence="7">Uncharacterized protein</fullName>
    </submittedName>
</protein>
<comment type="subcellular location">
    <subcellularLocation>
        <location evidence="1">Cytoplasm</location>
    </subcellularLocation>
</comment>
<feature type="region of interest" description="Disordered" evidence="3">
    <location>
        <begin position="290"/>
        <end position="321"/>
    </location>
</feature>
<dbReference type="GO" id="GO:0035091">
    <property type="term" value="F:phosphatidylinositol binding"/>
    <property type="evidence" value="ECO:0007669"/>
    <property type="project" value="InterPro"/>
</dbReference>
<dbReference type="InterPro" id="IPR001683">
    <property type="entry name" value="PX_dom"/>
</dbReference>
<feature type="region of interest" description="Disordered" evidence="3">
    <location>
        <begin position="456"/>
        <end position="520"/>
    </location>
</feature>
<dbReference type="Pfam" id="PF02194">
    <property type="entry name" value="PXA"/>
    <property type="match status" value="1"/>
</dbReference>
<dbReference type="PROSITE" id="PS50195">
    <property type="entry name" value="PX"/>
    <property type="match status" value="1"/>
</dbReference>
<dbReference type="Proteomes" id="UP000652761">
    <property type="component" value="Unassembled WGS sequence"/>
</dbReference>
<dbReference type="InterPro" id="IPR036871">
    <property type="entry name" value="PX_dom_sf"/>
</dbReference>
<feature type="compositionally biased region" description="Polar residues" evidence="3">
    <location>
        <begin position="336"/>
        <end position="349"/>
    </location>
</feature>
<feature type="transmembrane region" description="Helical" evidence="4">
    <location>
        <begin position="19"/>
        <end position="34"/>
    </location>
</feature>
<feature type="region of interest" description="Disordered" evidence="3">
    <location>
        <begin position="396"/>
        <end position="432"/>
    </location>
</feature>
<keyword evidence="4" id="KW-0812">Transmembrane</keyword>
<feature type="compositionally biased region" description="Acidic residues" evidence="3">
    <location>
        <begin position="464"/>
        <end position="473"/>
    </location>
</feature>
<evidence type="ECO:0000256" key="3">
    <source>
        <dbReference type="SAM" id="MobiDB-lite"/>
    </source>
</evidence>
<feature type="domain" description="PX" evidence="5">
    <location>
        <begin position="541"/>
        <end position="687"/>
    </location>
</feature>
<organism evidence="7 8">
    <name type="scientific">Colocasia esculenta</name>
    <name type="common">Wild taro</name>
    <name type="synonym">Arum esculentum</name>
    <dbReference type="NCBI Taxonomy" id="4460"/>
    <lineage>
        <taxon>Eukaryota</taxon>
        <taxon>Viridiplantae</taxon>
        <taxon>Streptophyta</taxon>
        <taxon>Embryophyta</taxon>
        <taxon>Tracheophyta</taxon>
        <taxon>Spermatophyta</taxon>
        <taxon>Magnoliopsida</taxon>
        <taxon>Liliopsida</taxon>
        <taxon>Araceae</taxon>
        <taxon>Aroideae</taxon>
        <taxon>Colocasieae</taxon>
        <taxon>Colocasia</taxon>
    </lineage>
</organism>
<feature type="compositionally biased region" description="Polar residues" evidence="3">
    <location>
        <begin position="474"/>
        <end position="486"/>
    </location>
</feature>
<dbReference type="SUPFAM" id="SSF64268">
    <property type="entry name" value="PX domain"/>
    <property type="match status" value="1"/>
</dbReference>
<dbReference type="GO" id="GO:0005768">
    <property type="term" value="C:endosome"/>
    <property type="evidence" value="ECO:0007669"/>
    <property type="project" value="UniProtKB-ARBA"/>
</dbReference>
<dbReference type="Gene3D" id="3.30.1520.10">
    <property type="entry name" value="Phox-like domain"/>
    <property type="match status" value="1"/>
</dbReference>
<evidence type="ECO:0000256" key="4">
    <source>
        <dbReference type="SAM" id="Phobius"/>
    </source>
</evidence>